<comment type="caution">
    <text evidence="1">The sequence shown here is derived from an EMBL/GenBank/DDBJ whole genome shotgun (WGS) entry which is preliminary data.</text>
</comment>
<dbReference type="Gene3D" id="3.40.50.150">
    <property type="entry name" value="Vaccinia Virus protein VP39"/>
    <property type="match status" value="1"/>
</dbReference>
<dbReference type="Pfam" id="PF13578">
    <property type="entry name" value="Methyltransf_24"/>
    <property type="match status" value="1"/>
</dbReference>
<proteinExistence type="predicted"/>
<dbReference type="AlphaFoldDB" id="S0FWX9"/>
<dbReference type="PATRIC" id="fig|1286635.3.peg.2152"/>
<evidence type="ECO:0000313" key="2">
    <source>
        <dbReference type="Proteomes" id="UP000014216"/>
    </source>
</evidence>
<accession>S0FWX9</accession>
<keyword evidence="2" id="KW-1185">Reference proteome</keyword>
<gene>
    <name evidence="1" type="ORF">Dpo_4c01160</name>
</gene>
<sequence length="204" mass="22526">MDFDFLHAVKGFMADEEATRLHDLALAAAPLGPILEIGSYCGLSAAVIGWACKQTHSTLFSIDHHTGSEEQQPGEQYFDPDLYDKTMGRINTFPFFFKTIETAGLADFVVPMVCASTVAGRMWRTPLSMVFIDGGHSFDAAYQDFLIWSPHVMANGFLVFHDIFLDPALGGQAPRQVYDIALQTGDYIELPMTNTLGVLQQKPV</sequence>
<dbReference type="InterPro" id="IPR029063">
    <property type="entry name" value="SAM-dependent_MTases_sf"/>
</dbReference>
<reference evidence="1 2" key="1">
    <citation type="journal article" date="2013" name="Genome Announc.">
        <title>Draft Genome Sequence of Desulfotignum phosphitoxidans DSM 13687 Strain FiPS-3.</title>
        <authorList>
            <person name="Poehlein A."/>
            <person name="Daniel R."/>
            <person name="Simeonova D.D."/>
        </authorList>
    </citation>
    <scope>NUCLEOTIDE SEQUENCE [LARGE SCALE GENOMIC DNA]</scope>
    <source>
        <strain evidence="1 2">DSM 13687</strain>
    </source>
</reference>
<dbReference type="Proteomes" id="UP000014216">
    <property type="component" value="Unassembled WGS sequence"/>
</dbReference>
<name>S0FWX9_9BACT</name>
<evidence type="ECO:0008006" key="3">
    <source>
        <dbReference type="Google" id="ProtNLM"/>
    </source>
</evidence>
<evidence type="ECO:0000313" key="1">
    <source>
        <dbReference type="EMBL" id="EMS79568.1"/>
    </source>
</evidence>
<protein>
    <recommendedName>
        <fullName evidence="3">Class I SAM-dependent methyltransferase</fullName>
    </recommendedName>
</protein>
<organism evidence="1 2">
    <name type="scientific">Desulfotignum phosphitoxidans DSM 13687</name>
    <dbReference type="NCBI Taxonomy" id="1286635"/>
    <lineage>
        <taxon>Bacteria</taxon>
        <taxon>Pseudomonadati</taxon>
        <taxon>Thermodesulfobacteriota</taxon>
        <taxon>Desulfobacteria</taxon>
        <taxon>Desulfobacterales</taxon>
        <taxon>Desulfobacteraceae</taxon>
        <taxon>Desulfotignum</taxon>
    </lineage>
</organism>
<dbReference type="SUPFAM" id="SSF53335">
    <property type="entry name" value="S-adenosyl-L-methionine-dependent methyltransferases"/>
    <property type="match status" value="1"/>
</dbReference>
<dbReference type="EMBL" id="APJX01000004">
    <property type="protein sequence ID" value="EMS79568.1"/>
    <property type="molecule type" value="Genomic_DNA"/>
</dbReference>